<accession>A0A133YAK1</accession>
<organism evidence="8 9">
    <name type="scientific">Amygdalobacter nucleatus</name>
    <dbReference type="NCBI Taxonomy" id="3029274"/>
    <lineage>
        <taxon>Bacteria</taxon>
        <taxon>Bacillati</taxon>
        <taxon>Bacillota</taxon>
        <taxon>Clostridia</taxon>
        <taxon>Eubacteriales</taxon>
        <taxon>Oscillospiraceae</taxon>
        <taxon>Amygdalobacter</taxon>
    </lineage>
</organism>
<dbReference type="OrthoDB" id="46571at2"/>
<evidence type="ECO:0000313" key="8">
    <source>
        <dbReference type="EMBL" id="KXB40157.1"/>
    </source>
</evidence>
<comment type="caution">
    <text evidence="8">The sequence shown here is derived from an EMBL/GenBank/DDBJ whole genome shotgun (WGS) entry which is preliminary data.</text>
</comment>
<dbReference type="AlphaFoldDB" id="A0A133YAK1"/>
<dbReference type="EMBL" id="LSCV01000031">
    <property type="protein sequence ID" value="KXB40157.1"/>
    <property type="molecule type" value="Genomic_DNA"/>
</dbReference>
<dbReference type="HAMAP" id="MF_01468">
    <property type="entry name" value="RNase_Mini_III"/>
    <property type="match status" value="1"/>
</dbReference>
<keyword evidence="1 6" id="KW-0690">Ribosome biogenesis</keyword>
<keyword evidence="5 6" id="KW-0378">Hydrolase</keyword>
<dbReference type="SUPFAM" id="SSF69065">
    <property type="entry name" value="RNase III domain-like"/>
    <property type="match status" value="1"/>
</dbReference>
<keyword evidence="3 6" id="KW-0540">Nuclease</keyword>
<protein>
    <recommendedName>
        <fullName evidence="6">Mini-ribonuclease 3</fullName>
        <shortName evidence="6">Mini-3</shortName>
        <shortName evidence="6">Mini-RNase 3</shortName>
        <ecNumber evidence="6">3.1.26.-</ecNumber>
    </recommendedName>
    <alternativeName>
        <fullName evidence="6">Mini-RNase III</fullName>
        <shortName evidence="6">Mini-III</shortName>
    </alternativeName>
</protein>
<keyword evidence="2 6" id="KW-0698">rRNA processing</keyword>
<evidence type="ECO:0000256" key="5">
    <source>
        <dbReference type="ARBA" id="ARBA00022801"/>
    </source>
</evidence>
<feature type="domain" description="RNase III" evidence="7">
    <location>
        <begin position="23"/>
        <end position="121"/>
    </location>
</feature>
<name>A0A133YAK1_9FIRM</name>
<reference evidence="9" key="1">
    <citation type="submission" date="2016-01" db="EMBL/GenBank/DDBJ databases">
        <authorList>
            <person name="Mitreva M."/>
            <person name="Pepin K.H."/>
            <person name="Mihindukulasuriya K.A."/>
            <person name="Fulton R."/>
            <person name="Fronick C."/>
            <person name="O'Laughlin M."/>
            <person name="Miner T."/>
            <person name="Herter B."/>
            <person name="Rosa B.A."/>
            <person name="Cordes M."/>
            <person name="Tomlinson C."/>
            <person name="Wollam A."/>
            <person name="Palsikar V.B."/>
            <person name="Mardis E.R."/>
            <person name="Wilson R.K."/>
        </authorList>
    </citation>
    <scope>NUCLEOTIDE SEQUENCE [LARGE SCALE GENOMIC DNA]</scope>
    <source>
        <strain evidence="9">KA00274</strain>
    </source>
</reference>
<evidence type="ECO:0000256" key="2">
    <source>
        <dbReference type="ARBA" id="ARBA00022552"/>
    </source>
</evidence>
<keyword evidence="6" id="KW-0699">rRNA-binding</keyword>
<gene>
    <name evidence="6" type="primary">mrnC</name>
    <name evidence="8" type="ORF">HMPREF1872_00968</name>
</gene>
<dbReference type="PANTHER" id="PTHR34276:SF1">
    <property type="entry name" value="MINI-RIBONUCLEASE 3"/>
    <property type="match status" value="1"/>
</dbReference>
<dbReference type="InterPro" id="IPR036389">
    <property type="entry name" value="RNase_III_sf"/>
</dbReference>
<dbReference type="Pfam" id="PF00636">
    <property type="entry name" value="Ribonuclease_3"/>
    <property type="match status" value="1"/>
</dbReference>
<comment type="subunit">
    <text evidence="6">Homodimer.</text>
</comment>
<comment type="cofactor">
    <cofactor evidence="6">
        <name>Mg(2+)</name>
        <dbReference type="ChEBI" id="CHEBI:18420"/>
    </cofactor>
</comment>
<evidence type="ECO:0000256" key="3">
    <source>
        <dbReference type="ARBA" id="ARBA00022722"/>
    </source>
</evidence>
<dbReference type="PANTHER" id="PTHR34276">
    <property type="entry name" value="MINI-RIBONUCLEASE 3"/>
    <property type="match status" value="1"/>
</dbReference>
<dbReference type="RefSeq" id="WP_066714345.1">
    <property type="nucleotide sequence ID" value="NZ_CP118869.1"/>
</dbReference>
<keyword evidence="6" id="KW-0460">Magnesium</keyword>
<dbReference type="GO" id="GO:0006364">
    <property type="term" value="P:rRNA processing"/>
    <property type="evidence" value="ECO:0007669"/>
    <property type="project" value="UniProtKB-UniRule"/>
</dbReference>
<evidence type="ECO:0000256" key="6">
    <source>
        <dbReference type="HAMAP-Rule" id="MF_01468"/>
    </source>
</evidence>
<keyword evidence="6" id="KW-0694">RNA-binding</keyword>
<dbReference type="Gene3D" id="1.10.1520.10">
    <property type="entry name" value="Ribonuclease III domain"/>
    <property type="match status" value="1"/>
</dbReference>
<keyword evidence="6" id="KW-0963">Cytoplasm</keyword>
<evidence type="ECO:0000259" key="7">
    <source>
        <dbReference type="Pfam" id="PF00636"/>
    </source>
</evidence>
<keyword evidence="9" id="KW-1185">Reference proteome</keyword>
<dbReference type="GO" id="GO:0004525">
    <property type="term" value="F:ribonuclease III activity"/>
    <property type="evidence" value="ECO:0007669"/>
    <property type="project" value="InterPro"/>
</dbReference>
<dbReference type="InterPro" id="IPR008226">
    <property type="entry name" value="Mini3_fam"/>
</dbReference>
<comment type="function">
    <text evidence="6">Involved in correct processing of both the 5' and 3' ends of 23S rRNA precursor. Processes 30S rRNA precursor transcript even in absence of ribonuclease 3 (Rnc); Rnc processes 30S rRNA into smaller rRNA precursors.</text>
</comment>
<evidence type="ECO:0000313" key="9">
    <source>
        <dbReference type="Proteomes" id="UP000070080"/>
    </source>
</evidence>
<proteinExistence type="inferred from homology"/>
<dbReference type="Proteomes" id="UP000070080">
    <property type="component" value="Unassembled WGS sequence"/>
</dbReference>
<evidence type="ECO:0000256" key="4">
    <source>
        <dbReference type="ARBA" id="ARBA00022759"/>
    </source>
</evidence>
<keyword evidence="4 6" id="KW-0255">Endonuclease</keyword>
<dbReference type="InterPro" id="IPR000999">
    <property type="entry name" value="RNase_III_dom"/>
</dbReference>
<dbReference type="PIRSF" id="PIRSF005520">
    <property type="entry name" value="UCP005520"/>
    <property type="match status" value="1"/>
</dbReference>
<sequence>MQVGNLLLASDWQIDCREINYAKLAWLGDAIYELYVRVSLFNEAKSNLRLHKLAIGYVNASYQAKLLNYYLDQAILQADEAKIVQRALNFRTHSHAKNQSLEDYQAATALEVLLAYLYVNGRSERITELINLSKKVDEN</sequence>
<evidence type="ECO:0000256" key="1">
    <source>
        <dbReference type="ARBA" id="ARBA00022517"/>
    </source>
</evidence>
<feature type="active site" evidence="6">
    <location>
        <position position="29"/>
    </location>
</feature>
<comment type="subcellular location">
    <subcellularLocation>
        <location evidence="6">Cytoplasm</location>
    </subcellularLocation>
</comment>
<comment type="similarity">
    <text evidence="6">Belongs to the MrnC RNase family.</text>
</comment>
<dbReference type="EC" id="3.1.26.-" evidence="6"/>
<dbReference type="GO" id="GO:0019843">
    <property type="term" value="F:rRNA binding"/>
    <property type="evidence" value="ECO:0007669"/>
    <property type="project" value="UniProtKB-UniRule"/>
</dbReference>
<dbReference type="STRING" id="1497955.HMPREF1872_00968"/>
<dbReference type="GO" id="GO:0005737">
    <property type="term" value="C:cytoplasm"/>
    <property type="evidence" value="ECO:0007669"/>
    <property type="project" value="UniProtKB-SubCell"/>
</dbReference>